<gene>
    <name evidence="3" type="ORF">ZOSMA_24G01460</name>
</gene>
<feature type="domain" description="PWWP" evidence="2">
    <location>
        <begin position="14"/>
        <end position="71"/>
    </location>
</feature>
<evidence type="ECO:0000313" key="4">
    <source>
        <dbReference type="Proteomes" id="UP000036987"/>
    </source>
</evidence>
<comment type="caution">
    <text evidence="3">The sequence shown here is derived from an EMBL/GenBank/DDBJ whole genome shotgun (WGS) entry which is preliminary data.</text>
</comment>
<name>A0A0K9PGN9_ZOSMR</name>
<dbReference type="InterPro" id="IPR000313">
    <property type="entry name" value="PWWP_dom"/>
</dbReference>
<sequence length="692" mass="78160">MEICSDLKEDGGRLGPLLWVRRPNGSWWPGLVLSPDQFVERRKGTPVKLLGREDGSMDWYDLEKSKRIKAFRCGEYDDCIEKAKASALYSNKDDRIGKYARRGDAILHALEIERAYCENGSPKATKEQKHLVIKINKKRKETELSQSVISFENNARTSRLNVSKKNRWRTHSDFEEDVASGSTKRMKGLQDLGIRSKREANVVQYNCRDGTTPDGSSIQSIPSSRLIRLRQVNNSKDLCVPLKRKVLSGQLNENLRRKNRRRPLTKLLECTSRLVLPSSCKKLCCFSKPSVQNRSVALNSPESRKTELSDVIDDNSDCSDKSCEEDTDAVEETPFDFQSNEYSAVDDGDDSFYGRLVDVPIVVEKNVAIDYSQLISSCISNSHASILEKNTKQCSLPVKTLDKKETCEKLMEGTSNWNSKGKRNSKSSGIRLIKKPTRFFPNGKYFRGDSLLSGVNDDILNHGETWRCRIAPRDPRNVIANQISEVSNLKSNSKEHGFGKNINLPNPMLTLQNQSEFSVDHQDINISDRRTYLNSSLYEVRINVESKYKKCSSDHAPVISLMSKFSNTAIVGHPVSIEVMDDCSTISLKAQMTLSKKRSCLKAKKSPLTKKKSSKMKKSMQRKIRKLSSITEHDKEIDADMEPLMERSNKRSVIACVPLNLVFSRINEALGCCSLRPSCYTKPPLSSLSSPE</sequence>
<evidence type="ECO:0000259" key="2">
    <source>
        <dbReference type="PROSITE" id="PS50812"/>
    </source>
</evidence>
<evidence type="ECO:0000313" key="3">
    <source>
        <dbReference type="EMBL" id="KMZ68124.1"/>
    </source>
</evidence>
<dbReference type="Pfam" id="PF00855">
    <property type="entry name" value="PWWP"/>
    <property type="match status" value="1"/>
</dbReference>
<evidence type="ECO:0000256" key="1">
    <source>
        <dbReference type="SAM" id="MobiDB-lite"/>
    </source>
</evidence>
<dbReference type="SUPFAM" id="SSF63748">
    <property type="entry name" value="Tudor/PWWP/MBT"/>
    <property type="match status" value="1"/>
</dbReference>
<reference evidence="4" key="1">
    <citation type="journal article" date="2016" name="Nature">
        <title>The genome of the seagrass Zostera marina reveals angiosperm adaptation to the sea.</title>
        <authorList>
            <person name="Olsen J.L."/>
            <person name="Rouze P."/>
            <person name="Verhelst B."/>
            <person name="Lin Y.-C."/>
            <person name="Bayer T."/>
            <person name="Collen J."/>
            <person name="Dattolo E."/>
            <person name="De Paoli E."/>
            <person name="Dittami S."/>
            <person name="Maumus F."/>
            <person name="Michel G."/>
            <person name="Kersting A."/>
            <person name="Lauritano C."/>
            <person name="Lohaus R."/>
            <person name="Toepel M."/>
            <person name="Tonon T."/>
            <person name="Vanneste K."/>
            <person name="Amirebrahimi M."/>
            <person name="Brakel J."/>
            <person name="Bostroem C."/>
            <person name="Chovatia M."/>
            <person name="Grimwood J."/>
            <person name="Jenkins J.W."/>
            <person name="Jueterbock A."/>
            <person name="Mraz A."/>
            <person name="Stam W.T."/>
            <person name="Tice H."/>
            <person name="Bornberg-Bauer E."/>
            <person name="Green P.J."/>
            <person name="Pearson G.A."/>
            <person name="Procaccini G."/>
            <person name="Duarte C.M."/>
            <person name="Schmutz J."/>
            <person name="Reusch T.B.H."/>
            <person name="Van de Peer Y."/>
        </authorList>
    </citation>
    <scope>NUCLEOTIDE SEQUENCE [LARGE SCALE GENOMIC DNA]</scope>
    <source>
        <strain evidence="4">cv. Finnish</strain>
    </source>
</reference>
<dbReference type="InterPro" id="IPR044679">
    <property type="entry name" value="PWWP2-like"/>
</dbReference>
<proteinExistence type="predicted"/>
<accession>A0A0K9PGN9</accession>
<dbReference type="CDD" id="cd05162">
    <property type="entry name" value="PWWP"/>
    <property type="match status" value="1"/>
</dbReference>
<keyword evidence="4" id="KW-1185">Reference proteome</keyword>
<protein>
    <recommendedName>
        <fullName evidence="2">PWWP domain-containing protein</fullName>
    </recommendedName>
</protein>
<dbReference type="AlphaFoldDB" id="A0A0K9PGN9"/>
<dbReference type="STRING" id="29655.A0A0K9PGN9"/>
<dbReference type="PROSITE" id="PS50812">
    <property type="entry name" value="PWWP"/>
    <property type="match status" value="1"/>
</dbReference>
<feature type="region of interest" description="Disordered" evidence="1">
    <location>
        <begin position="605"/>
        <end position="625"/>
    </location>
</feature>
<dbReference type="OrthoDB" id="607790at2759"/>
<organism evidence="3 4">
    <name type="scientific">Zostera marina</name>
    <name type="common">Eelgrass</name>
    <dbReference type="NCBI Taxonomy" id="29655"/>
    <lineage>
        <taxon>Eukaryota</taxon>
        <taxon>Viridiplantae</taxon>
        <taxon>Streptophyta</taxon>
        <taxon>Embryophyta</taxon>
        <taxon>Tracheophyta</taxon>
        <taxon>Spermatophyta</taxon>
        <taxon>Magnoliopsida</taxon>
        <taxon>Liliopsida</taxon>
        <taxon>Zosteraceae</taxon>
        <taxon>Zostera</taxon>
    </lineage>
</organism>
<dbReference type="PANTHER" id="PTHR33697:SF1">
    <property type="entry name" value="TUDOR_PWWP_MBT SUPERFAMILY PROTEIN"/>
    <property type="match status" value="1"/>
</dbReference>
<dbReference type="EMBL" id="LFYR01000864">
    <property type="protein sequence ID" value="KMZ68124.1"/>
    <property type="molecule type" value="Genomic_DNA"/>
</dbReference>
<dbReference type="OMA" id="ERAYCEN"/>
<dbReference type="PANTHER" id="PTHR33697">
    <property type="entry name" value="T17B22.17 PROTEIN-RELATED"/>
    <property type="match status" value="1"/>
</dbReference>
<dbReference type="Proteomes" id="UP000036987">
    <property type="component" value="Unassembled WGS sequence"/>
</dbReference>